<proteinExistence type="predicted"/>
<feature type="transmembrane region" description="Helical" evidence="1">
    <location>
        <begin position="5"/>
        <end position="27"/>
    </location>
</feature>
<dbReference type="InterPro" id="IPR036514">
    <property type="entry name" value="SGNH_hydro_sf"/>
</dbReference>
<dbReference type="Proteomes" id="UP001337305">
    <property type="component" value="Unassembled WGS sequence"/>
</dbReference>
<keyword evidence="3" id="KW-1185">Reference proteome</keyword>
<accession>A0ABU7XPJ2</accession>
<dbReference type="EMBL" id="JAODOP010000004">
    <property type="protein sequence ID" value="MEF3832655.1"/>
    <property type="molecule type" value="Genomic_DNA"/>
</dbReference>
<keyword evidence="1" id="KW-0472">Membrane</keyword>
<name>A0ABU7XPJ2_9FLAO</name>
<evidence type="ECO:0008006" key="4">
    <source>
        <dbReference type="Google" id="ProtNLM"/>
    </source>
</evidence>
<reference evidence="2 3" key="1">
    <citation type="submission" date="2022-09" db="EMBL/GenBank/DDBJ databases">
        <title>Genome sequencing of Flavivirga sp. MEBiC05379.</title>
        <authorList>
            <person name="Oh H.-M."/>
            <person name="Kwon K.K."/>
            <person name="Park M.J."/>
            <person name="Yang S.-H."/>
        </authorList>
    </citation>
    <scope>NUCLEOTIDE SEQUENCE [LARGE SCALE GENOMIC DNA]</scope>
    <source>
        <strain evidence="2 3">MEBiC05379</strain>
    </source>
</reference>
<evidence type="ECO:0000313" key="2">
    <source>
        <dbReference type="EMBL" id="MEF3832655.1"/>
    </source>
</evidence>
<dbReference type="Gene3D" id="3.40.50.1110">
    <property type="entry name" value="SGNH hydrolase"/>
    <property type="match status" value="1"/>
</dbReference>
<evidence type="ECO:0000256" key="1">
    <source>
        <dbReference type="SAM" id="Phobius"/>
    </source>
</evidence>
<evidence type="ECO:0000313" key="3">
    <source>
        <dbReference type="Proteomes" id="UP001337305"/>
    </source>
</evidence>
<comment type="caution">
    <text evidence="2">The sequence shown here is derived from an EMBL/GenBank/DDBJ whole genome shotgun (WGS) entry which is preliminary data.</text>
</comment>
<sequence>MKKNILLLIVFSVFIFLVVEICFRFFYPQITQHDNMYEHDEVLGWKFIPNKKGTIVYPGEAHHSIKINSMGFRDNPLSDDRGEKILVLGDSFVSNISVKDDDVFTEIMEQNLVNTSVLNFGVNGYGQVQEYLQLQKWFNVINPDLIISVIYIRNDFTDNVKDTNWPSSNSIYTRPLALWNEENQEVKLQPVPPPIKEIISKPSDRFYHKLHIYHFIRTRIYTIRDRFFKKDESKAYSYTPPELYLCRSEPSTETEVMYKTMERMLFNISNFIKEKRVPIVFAIAPSIVQVEDELWSSVMENADGSKVTYIRTLPNDKLMAFAKKNNWYMIDLLPELLSETRKGKKLYNPLEQHWTVEGNHVVSHLLLKYLKDKHLIE</sequence>
<keyword evidence="1" id="KW-1133">Transmembrane helix</keyword>
<dbReference type="RefSeq" id="WP_303305030.1">
    <property type="nucleotide sequence ID" value="NZ_JAODOP010000004.1"/>
</dbReference>
<organism evidence="2 3">
    <name type="scientific">Flavivirga spongiicola</name>
    <dbReference type="NCBI Taxonomy" id="421621"/>
    <lineage>
        <taxon>Bacteria</taxon>
        <taxon>Pseudomonadati</taxon>
        <taxon>Bacteroidota</taxon>
        <taxon>Flavobacteriia</taxon>
        <taxon>Flavobacteriales</taxon>
        <taxon>Flavobacteriaceae</taxon>
        <taxon>Flavivirga</taxon>
    </lineage>
</organism>
<keyword evidence="1" id="KW-0812">Transmembrane</keyword>
<gene>
    <name evidence="2" type="ORF">N1F79_05910</name>
</gene>
<dbReference type="SUPFAM" id="SSF52266">
    <property type="entry name" value="SGNH hydrolase"/>
    <property type="match status" value="1"/>
</dbReference>
<protein>
    <recommendedName>
        <fullName evidence="4">AlgX/AlgJ SGNH hydrolase-like domain-containing protein</fullName>
    </recommendedName>
</protein>